<reference evidence="4 5" key="1">
    <citation type="submission" date="2023-01" db="EMBL/GenBank/DDBJ databases">
        <authorList>
            <person name="Kreplak J."/>
        </authorList>
    </citation>
    <scope>NUCLEOTIDE SEQUENCE [LARGE SCALE GENOMIC DNA]</scope>
</reference>
<dbReference type="InterPro" id="IPR011990">
    <property type="entry name" value="TPR-like_helical_dom_sf"/>
</dbReference>
<dbReference type="Pfam" id="PF14432">
    <property type="entry name" value="DYW_deaminase"/>
    <property type="match status" value="1"/>
</dbReference>
<dbReference type="Gene3D" id="1.25.40.10">
    <property type="entry name" value="Tetratricopeptide repeat domain"/>
    <property type="match status" value="3"/>
</dbReference>
<accession>A0AAV1BAJ1</accession>
<dbReference type="GO" id="GO:0003723">
    <property type="term" value="F:RNA binding"/>
    <property type="evidence" value="ECO:0007669"/>
    <property type="project" value="InterPro"/>
</dbReference>
<dbReference type="GO" id="GO:0008270">
    <property type="term" value="F:zinc ion binding"/>
    <property type="evidence" value="ECO:0007669"/>
    <property type="project" value="InterPro"/>
</dbReference>
<dbReference type="InterPro" id="IPR046848">
    <property type="entry name" value="E_motif"/>
</dbReference>
<evidence type="ECO:0000256" key="2">
    <source>
        <dbReference type="ARBA" id="ARBA00022737"/>
    </source>
</evidence>
<dbReference type="InterPro" id="IPR046960">
    <property type="entry name" value="PPR_At4g14850-like_plant"/>
</dbReference>
<organism evidence="4 5">
    <name type="scientific">Vicia faba</name>
    <name type="common">Broad bean</name>
    <name type="synonym">Faba vulgaris</name>
    <dbReference type="NCBI Taxonomy" id="3906"/>
    <lineage>
        <taxon>Eukaryota</taxon>
        <taxon>Viridiplantae</taxon>
        <taxon>Streptophyta</taxon>
        <taxon>Embryophyta</taxon>
        <taxon>Tracheophyta</taxon>
        <taxon>Spermatophyta</taxon>
        <taxon>Magnoliopsida</taxon>
        <taxon>eudicotyledons</taxon>
        <taxon>Gunneridae</taxon>
        <taxon>Pentapetalae</taxon>
        <taxon>rosids</taxon>
        <taxon>fabids</taxon>
        <taxon>Fabales</taxon>
        <taxon>Fabaceae</taxon>
        <taxon>Papilionoideae</taxon>
        <taxon>50 kb inversion clade</taxon>
        <taxon>NPAAA clade</taxon>
        <taxon>Hologalegina</taxon>
        <taxon>IRL clade</taxon>
        <taxon>Fabeae</taxon>
        <taxon>Vicia</taxon>
    </lineage>
</organism>
<comment type="similarity">
    <text evidence="1">Belongs to the PPR family. PCMP-H subfamily.</text>
</comment>
<evidence type="ECO:0000256" key="1">
    <source>
        <dbReference type="ARBA" id="ARBA00006643"/>
    </source>
</evidence>
<dbReference type="InterPro" id="IPR046849">
    <property type="entry name" value="E2_motif"/>
</dbReference>
<dbReference type="Proteomes" id="UP001157006">
    <property type="component" value="Chromosome 6"/>
</dbReference>
<sequence>MARFRLPRTTFYCIPAPLIFENPVCSFSSISFKTHLQNDNFSDTKQQFATLCSKGRIKEAFESFVYELWSEPRLFSSLLQSCISTNSVFLGKQLHSLIFTSGCSSDKFVNNHLLNLYSKLGELHAAVKLFDRMPRRNIMSCNIMIKAYLETGNYENAQKLFDEMPERNVATWNAMVTGLIKFGANEESLLLFSRMNVLGFVPDEYSFGSVLRGCAHLRALVGGQQVHAYVVKCGFEFNSVVGCSLAHMYMKAGSLHDGERIIKWMPNCNLVAWNTLMAGKAQNRYFEGVLDHYCMMKMAGFRPDRISFVSVISSCSELATLCQGKQIHAEVIKAGASSVVSVISSLVSMYSKCGSLQDSIKAFSECEERDVVLWSSMIAAYGFHGQGERAIELFNDMERENLVGNEVTFLSLLYACSHCGLKDKGLGFFDMMVEKYGLKARLEHYTCVVDLLGRSGCLDEAEAMIRSMPVIADAIIWKTLLSACKIHKNEEMARRVAEEVLRIDPQDSASYVLLAGIHASAKRWQNVSEVRRAMKDKTVKKEPGISWVEVKNQVHQFRMGDESHPKSMEINQYLEELTSEMKMRGYVPDISSVLHDMDNEEKEYNLTHHSEKIAIAFALLSIPKGEPIRVMKNLRVCGDCHVAIKYISEITNSEIIVRDSSRFHHFKNGDSIQHKFRMNTQ</sequence>
<dbReference type="InterPro" id="IPR032867">
    <property type="entry name" value="DYW_dom"/>
</dbReference>
<dbReference type="InterPro" id="IPR002885">
    <property type="entry name" value="PPR_rpt"/>
</dbReference>
<dbReference type="SUPFAM" id="SSF48452">
    <property type="entry name" value="TPR-like"/>
    <property type="match status" value="1"/>
</dbReference>
<keyword evidence="2" id="KW-0677">Repeat</keyword>
<dbReference type="EMBL" id="OX451741">
    <property type="protein sequence ID" value="CAI8617747.1"/>
    <property type="molecule type" value="Genomic_DNA"/>
</dbReference>
<dbReference type="FunFam" id="1.25.40.10:FF:000344">
    <property type="entry name" value="Pentatricopeptide repeat-containing protein"/>
    <property type="match status" value="1"/>
</dbReference>
<evidence type="ECO:0000313" key="4">
    <source>
        <dbReference type="EMBL" id="CAI8617747.1"/>
    </source>
</evidence>
<dbReference type="FunFam" id="1.25.40.10:FF:000325">
    <property type="entry name" value="Pentatricopeptide repeat-containing protein At4g14820"/>
    <property type="match status" value="1"/>
</dbReference>
<evidence type="ECO:0000313" key="5">
    <source>
        <dbReference type="Proteomes" id="UP001157006"/>
    </source>
</evidence>
<protein>
    <recommendedName>
        <fullName evidence="3">DYW domain-containing protein</fullName>
    </recommendedName>
</protein>
<dbReference type="Pfam" id="PF01535">
    <property type="entry name" value="PPR"/>
    <property type="match status" value="3"/>
</dbReference>
<dbReference type="Pfam" id="PF13041">
    <property type="entry name" value="PPR_2"/>
    <property type="match status" value="2"/>
</dbReference>
<dbReference type="AlphaFoldDB" id="A0AAV1BAJ1"/>
<evidence type="ECO:0000259" key="3">
    <source>
        <dbReference type="Pfam" id="PF14432"/>
    </source>
</evidence>
<feature type="domain" description="DYW" evidence="3">
    <location>
        <begin position="585"/>
        <end position="670"/>
    </location>
</feature>
<gene>
    <name evidence="4" type="ORF">VFH_VI090760</name>
</gene>
<dbReference type="NCBIfam" id="TIGR00756">
    <property type="entry name" value="PPR"/>
    <property type="match status" value="3"/>
</dbReference>
<dbReference type="PANTHER" id="PTHR47926:SF409">
    <property type="entry name" value="DYW DOMAIN-CONTAINING PROTEIN"/>
    <property type="match status" value="1"/>
</dbReference>
<dbReference type="PANTHER" id="PTHR47926">
    <property type="entry name" value="PENTATRICOPEPTIDE REPEAT-CONTAINING PROTEIN"/>
    <property type="match status" value="1"/>
</dbReference>
<dbReference type="Pfam" id="PF20431">
    <property type="entry name" value="E_motif"/>
    <property type="match status" value="1"/>
</dbReference>
<keyword evidence="5" id="KW-1185">Reference proteome</keyword>
<dbReference type="Pfam" id="PF20430">
    <property type="entry name" value="Eplus_motif"/>
    <property type="match status" value="1"/>
</dbReference>
<proteinExistence type="inferred from homology"/>
<dbReference type="GO" id="GO:0009451">
    <property type="term" value="P:RNA modification"/>
    <property type="evidence" value="ECO:0007669"/>
    <property type="project" value="InterPro"/>
</dbReference>
<name>A0AAV1BAJ1_VICFA</name>